<dbReference type="InterPro" id="IPR027417">
    <property type="entry name" value="P-loop_NTPase"/>
</dbReference>
<evidence type="ECO:0000313" key="8">
    <source>
        <dbReference type="Proteomes" id="UP000181936"/>
    </source>
</evidence>
<protein>
    <submittedName>
        <fullName evidence="7">RNA helicase</fullName>
    </submittedName>
</protein>
<keyword evidence="2" id="KW-0378">Hydrolase</keyword>
<dbReference type="PANTHER" id="PTHR47963:SF7">
    <property type="entry name" value="ATP-DEPENDENT RNA HELICASE YFML-RELATED"/>
    <property type="match status" value="1"/>
</dbReference>
<keyword evidence="1" id="KW-0547">Nucleotide-binding</keyword>
<dbReference type="AlphaFoldDB" id="A0A1L3MVA9"/>
<dbReference type="GO" id="GO:0016787">
    <property type="term" value="F:hydrolase activity"/>
    <property type="evidence" value="ECO:0007669"/>
    <property type="project" value="UniProtKB-KW"/>
</dbReference>
<dbReference type="Proteomes" id="UP000181936">
    <property type="component" value="Chromosome"/>
</dbReference>
<keyword evidence="3 7" id="KW-0347">Helicase</keyword>
<dbReference type="CDD" id="cd00268">
    <property type="entry name" value="DEADc"/>
    <property type="match status" value="1"/>
</dbReference>
<dbReference type="PROSITE" id="PS51192">
    <property type="entry name" value="HELICASE_ATP_BIND_1"/>
    <property type="match status" value="1"/>
</dbReference>
<dbReference type="GO" id="GO:0009409">
    <property type="term" value="P:response to cold"/>
    <property type="evidence" value="ECO:0007669"/>
    <property type="project" value="TreeGrafter"/>
</dbReference>
<evidence type="ECO:0000256" key="2">
    <source>
        <dbReference type="ARBA" id="ARBA00022801"/>
    </source>
</evidence>
<dbReference type="InterPro" id="IPR014001">
    <property type="entry name" value="Helicase_ATP-bd"/>
</dbReference>
<evidence type="ECO:0000259" key="5">
    <source>
        <dbReference type="PROSITE" id="PS51192"/>
    </source>
</evidence>
<dbReference type="SMART" id="SM00487">
    <property type="entry name" value="DEXDc"/>
    <property type="match status" value="1"/>
</dbReference>
<keyword evidence="4" id="KW-0067">ATP-binding</keyword>
<evidence type="ECO:0000259" key="6">
    <source>
        <dbReference type="PROSITE" id="PS51194"/>
    </source>
</evidence>
<accession>A0A1L3MVA9</accession>
<dbReference type="SUPFAM" id="SSF52540">
    <property type="entry name" value="P-loop containing nucleoside triphosphate hydrolases"/>
    <property type="match status" value="1"/>
</dbReference>
<dbReference type="PANTHER" id="PTHR47963">
    <property type="entry name" value="DEAD-BOX ATP-DEPENDENT RNA HELICASE 47, MITOCHONDRIAL"/>
    <property type="match status" value="1"/>
</dbReference>
<organism evidence="7 8">
    <name type="scientific">Bacillus weihaiensis</name>
    <dbReference type="NCBI Taxonomy" id="1547283"/>
    <lineage>
        <taxon>Bacteria</taxon>
        <taxon>Bacillati</taxon>
        <taxon>Bacillota</taxon>
        <taxon>Bacilli</taxon>
        <taxon>Bacillales</taxon>
        <taxon>Bacillaceae</taxon>
        <taxon>Bacillus</taxon>
    </lineage>
</organism>
<proteinExistence type="predicted"/>
<dbReference type="CDD" id="cd18787">
    <property type="entry name" value="SF2_C_DEAD"/>
    <property type="match status" value="1"/>
</dbReference>
<dbReference type="EMBL" id="CP016020">
    <property type="protein sequence ID" value="APH06264.1"/>
    <property type="molecule type" value="Genomic_DNA"/>
</dbReference>
<evidence type="ECO:0000256" key="3">
    <source>
        <dbReference type="ARBA" id="ARBA00022806"/>
    </source>
</evidence>
<dbReference type="OrthoDB" id="9805696at2"/>
<evidence type="ECO:0000256" key="4">
    <source>
        <dbReference type="ARBA" id="ARBA00022840"/>
    </source>
</evidence>
<keyword evidence="8" id="KW-1185">Reference proteome</keyword>
<dbReference type="KEGG" id="bwh:A9C19_16870"/>
<dbReference type="GO" id="GO:0033592">
    <property type="term" value="F:RNA strand annealing activity"/>
    <property type="evidence" value="ECO:0007669"/>
    <property type="project" value="TreeGrafter"/>
</dbReference>
<dbReference type="GO" id="GO:0005829">
    <property type="term" value="C:cytosol"/>
    <property type="evidence" value="ECO:0007669"/>
    <property type="project" value="TreeGrafter"/>
</dbReference>
<dbReference type="InterPro" id="IPR044742">
    <property type="entry name" value="DEAD/DEAH_RhlB"/>
</dbReference>
<reference evidence="7 8" key="1">
    <citation type="journal article" date="2016" name="Sci. Rep.">
        <title>Complete genome sequence and transcriptomic analysis of a novel marine strain Bacillus weihaiensis reveals the mechanism of brown algae degradation.</title>
        <authorList>
            <person name="Zhu Y."/>
            <person name="Chen P."/>
            <person name="Bao Y."/>
            <person name="Men Y."/>
            <person name="Zeng Y."/>
            <person name="Yang J."/>
            <person name="Sun J."/>
            <person name="Sun Y."/>
        </authorList>
    </citation>
    <scope>NUCLEOTIDE SEQUENCE [LARGE SCALE GENOMIC DNA]</scope>
    <source>
        <strain evidence="7 8">Alg07</strain>
    </source>
</reference>
<dbReference type="GO" id="GO:0005840">
    <property type="term" value="C:ribosome"/>
    <property type="evidence" value="ECO:0007669"/>
    <property type="project" value="TreeGrafter"/>
</dbReference>
<evidence type="ECO:0000313" key="7">
    <source>
        <dbReference type="EMBL" id="APH06264.1"/>
    </source>
</evidence>
<evidence type="ECO:0000256" key="1">
    <source>
        <dbReference type="ARBA" id="ARBA00022741"/>
    </source>
</evidence>
<feature type="domain" description="Helicase ATP-binding" evidence="5">
    <location>
        <begin position="31"/>
        <end position="201"/>
    </location>
</feature>
<dbReference type="Pfam" id="PF00270">
    <property type="entry name" value="DEAD"/>
    <property type="match status" value="1"/>
</dbReference>
<feature type="domain" description="Helicase C-terminal" evidence="6">
    <location>
        <begin position="213"/>
        <end position="372"/>
    </location>
</feature>
<dbReference type="GO" id="GO:0005524">
    <property type="term" value="F:ATP binding"/>
    <property type="evidence" value="ECO:0007669"/>
    <property type="project" value="UniProtKB-KW"/>
</dbReference>
<dbReference type="GO" id="GO:0003724">
    <property type="term" value="F:RNA helicase activity"/>
    <property type="evidence" value="ECO:0007669"/>
    <property type="project" value="TreeGrafter"/>
</dbReference>
<dbReference type="InterPro" id="IPR050547">
    <property type="entry name" value="DEAD_box_RNA_helicases"/>
</dbReference>
<dbReference type="InterPro" id="IPR001650">
    <property type="entry name" value="Helicase_C-like"/>
</dbReference>
<dbReference type="Pfam" id="PF00271">
    <property type="entry name" value="Helicase_C"/>
    <property type="match status" value="1"/>
</dbReference>
<dbReference type="PROSITE" id="PS51194">
    <property type="entry name" value="HELICASE_CTER"/>
    <property type="match status" value="1"/>
</dbReference>
<dbReference type="RefSeq" id="WP_072581064.1">
    <property type="nucleotide sequence ID" value="NZ_CP016020.1"/>
</dbReference>
<gene>
    <name evidence="7" type="ORF">A9C19_16870</name>
</gene>
<sequence>MSFLQELKPFLQENWSKAEFTDVTAIQEKAVLPILEGSDVIAGSPTGTGKTLAYVLPLLHQIDETKKNAQLVILAPSRELVMQIFDEIKKWSEGSSITSAAFIGGANIKRQLEKLKKSPQVIVGTPGRIQELIKLKKLKMHHVKAIVLDEGDQLLAAEHKNTVKDIVKSSLNERQVVLFTATLNVSTESKARDLMKKDPIIVKVDREDIPVGQVDHLYLVCEQREKALMLERLAKNVRMKALAFMKDIGNLDVLAEKLEYKDVDLHVLHSDTSKEEREAALKNLRNEAQGLLLTTDVAARGLDITGLTHVIHFDLPLNIDQYIHRSGRTGRQGASGTVLSIVTEREVRELKKLTKEDNIIVKKARLYRGELVIEE</sequence>
<dbReference type="STRING" id="1547283.A9C19_16870"/>
<name>A0A1L3MVA9_9BACI</name>
<dbReference type="SMART" id="SM00490">
    <property type="entry name" value="HELICc"/>
    <property type="match status" value="1"/>
</dbReference>
<dbReference type="Gene3D" id="3.40.50.300">
    <property type="entry name" value="P-loop containing nucleotide triphosphate hydrolases"/>
    <property type="match status" value="2"/>
</dbReference>
<dbReference type="InterPro" id="IPR011545">
    <property type="entry name" value="DEAD/DEAH_box_helicase_dom"/>
</dbReference>